<proteinExistence type="predicted"/>
<dbReference type="OrthoDB" id="438440at2759"/>
<accession>A0A9Q0G0Y0</accession>
<reference evidence="4" key="2">
    <citation type="journal article" date="2023" name="Plants (Basel)">
        <title>Annotation of the Turnera subulata (Passifloraceae) Draft Genome Reveals the S-Locus Evolved after the Divergence of Turneroideae from Passifloroideae in a Stepwise Manner.</title>
        <authorList>
            <person name="Henning P.M."/>
            <person name="Roalson E.H."/>
            <person name="Mir W."/>
            <person name="McCubbin A.G."/>
            <person name="Shore J.S."/>
        </authorList>
    </citation>
    <scope>NUCLEOTIDE SEQUENCE</scope>
    <source>
        <strain evidence="4">F60SS</strain>
    </source>
</reference>
<dbReference type="Proteomes" id="UP001141552">
    <property type="component" value="Unassembled WGS sequence"/>
</dbReference>
<dbReference type="InterPro" id="IPR002921">
    <property type="entry name" value="Fungal_lipase-type"/>
</dbReference>
<feature type="domain" description="Fungal lipase-type" evidence="3">
    <location>
        <begin position="2"/>
        <end position="88"/>
    </location>
</feature>
<dbReference type="AlphaFoldDB" id="A0A9Q0G0Y0"/>
<dbReference type="Pfam" id="PF01764">
    <property type="entry name" value="Lipase_3"/>
    <property type="match status" value="1"/>
</dbReference>
<evidence type="ECO:0000313" key="4">
    <source>
        <dbReference type="EMBL" id="KAJ4841534.1"/>
    </source>
</evidence>
<gene>
    <name evidence="4" type="ORF">Tsubulata_001738</name>
</gene>
<keyword evidence="5" id="KW-1185">Reference proteome</keyword>
<evidence type="ECO:0000256" key="2">
    <source>
        <dbReference type="SAM" id="Phobius"/>
    </source>
</evidence>
<dbReference type="SUPFAM" id="SSF53474">
    <property type="entry name" value="alpha/beta-Hydrolases"/>
    <property type="match status" value="1"/>
</dbReference>
<evidence type="ECO:0000256" key="1">
    <source>
        <dbReference type="ARBA" id="ARBA00022801"/>
    </source>
</evidence>
<comment type="caution">
    <text evidence="4">The sequence shown here is derived from an EMBL/GenBank/DDBJ whole genome shotgun (WGS) entry which is preliminary data.</text>
</comment>
<dbReference type="InterPro" id="IPR044819">
    <property type="entry name" value="OBL-like"/>
</dbReference>
<dbReference type="GO" id="GO:0006629">
    <property type="term" value="P:lipid metabolic process"/>
    <property type="evidence" value="ECO:0007669"/>
    <property type="project" value="InterPro"/>
</dbReference>
<keyword evidence="2" id="KW-1133">Transmembrane helix</keyword>
<dbReference type="EMBL" id="JAKUCV010002753">
    <property type="protein sequence ID" value="KAJ4841534.1"/>
    <property type="molecule type" value="Genomic_DNA"/>
</dbReference>
<dbReference type="PANTHER" id="PTHR46086">
    <property type="entry name" value="ALPHA/BETA-HYDROLASES SUPERFAMILY PROTEIN"/>
    <property type="match status" value="1"/>
</dbReference>
<keyword evidence="2" id="KW-0472">Membrane</keyword>
<feature type="transmembrane region" description="Helical" evidence="2">
    <location>
        <begin position="12"/>
        <end position="31"/>
    </location>
</feature>
<keyword evidence="2" id="KW-0812">Transmembrane</keyword>
<dbReference type="CDD" id="cd00519">
    <property type="entry name" value="Lipase_3"/>
    <property type="match status" value="1"/>
</dbReference>
<keyword evidence="1" id="KW-0378">Hydrolase</keyword>
<sequence length="203" mass="23875">MLQKNEKAKFIVAGHSLGGALAILFICVLAFHEEAWLFKRLEGVYTFGQPRVGDKQFEEYMEDKLRKYDVRYLRYVYSNDLVPRIPFDDKTLMYKHFGPCLFYNSCYRGKVLREEPNKNYFSLLWFIPKRVNAGWELVRSFILPIVKGRDYRETWLLTLVRIFGLAIPGIANHCPQDYNNSTRLGNLPVAVDLQYSYEEIHGE</sequence>
<dbReference type="GO" id="GO:0004806">
    <property type="term" value="F:triacylglycerol lipase activity"/>
    <property type="evidence" value="ECO:0007669"/>
    <property type="project" value="InterPro"/>
</dbReference>
<dbReference type="PANTHER" id="PTHR46086:SF28">
    <property type="entry name" value="FUNGAL LIPASE-LIKE DOMAIN-CONTAINING PROTEIN"/>
    <property type="match status" value="1"/>
</dbReference>
<protein>
    <recommendedName>
        <fullName evidence="3">Fungal lipase-type domain-containing protein</fullName>
    </recommendedName>
</protein>
<reference evidence="4" key="1">
    <citation type="submission" date="2022-02" db="EMBL/GenBank/DDBJ databases">
        <authorList>
            <person name="Henning P.M."/>
            <person name="McCubbin A.G."/>
            <person name="Shore J.S."/>
        </authorList>
    </citation>
    <scope>NUCLEOTIDE SEQUENCE</scope>
    <source>
        <strain evidence="4">F60SS</strain>
        <tissue evidence="4">Leaves</tissue>
    </source>
</reference>
<organism evidence="4 5">
    <name type="scientific">Turnera subulata</name>
    <dbReference type="NCBI Taxonomy" id="218843"/>
    <lineage>
        <taxon>Eukaryota</taxon>
        <taxon>Viridiplantae</taxon>
        <taxon>Streptophyta</taxon>
        <taxon>Embryophyta</taxon>
        <taxon>Tracheophyta</taxon>
        <taxon>Spermatophyta</taxon>
        <taxon>Magnoliopsida</taxon>
        <taxon>eudicotyledons</taxon>
        <taxon>Gunneridae</taxon>
        <taxon>Pentapetalae</taxon>
        <taxon>rosids</taxon>
        <taxon>fabids</taxon>
        <taxon>Malpighiales</taxon>
        <taxon>Passifloraceae</taxon>
        <taxon>Turnera</taxon>
    </lineage>
</organism>
<evidence type="ECO:0000259" key="3">
    <source>
        <dbReference type="Pfam" id="PF01764"/>
    </source>
</evidence>
<dbReference type="Gene3D" id="3.40.50.1820">
    <property type="entry name" value="alpha/beta hydrolase"/>
    <property type="match status" value="1"/>
</dbReference>
<dbReference type="InterPro" id="IPR029058">
    <property type="entry name" value="AB_hydrolase_fold"/>
</dbReference>
<name>A0A9Q0G0Y0_9ROSI</name>
<evidence type="ECO:0000313" key="5">
    <source>
        <dbReference type="Proteomes" id="UP001141552"/>
    </source>
</evidence>